<dbReference type="GO" id="GO:0140096">
    <property type="term" value="F:catalytic activity, acting on a protein"/>
    <property type="evidence" value="ECO:0007669"/>
    <property type="project" value="UniProtKB-ARBA"/>
</dbReference>
<evidence type="ECO:0000256" key="3">
    <source>
        <dbReference type="ARBA" id="ARBA00022555"/>
    </source>
</evidence>
<keyword evidence="11 14" id="KW-0030">Aminoacyl-tRNA synthetase</keyword>
<dbReference type="SMART" id="SM00863">
    <property type="entry name" value="tRNA_SAD"/>
    <property type="match status" value="1"/>
</dbReference>
<dbReference type="EC" id="6.1.1.7" evidence="14"/>
<dbReference type="Gene3D" id="3.30.54.20">
    <property type="match status" value="1"/>
</dbReference>
<dbReference type="FunFam" id="3.30.980.10:FF:000004">
    <property type="entry name" value="Alanine--tRNA ligase, cytoplasmic"/>
    <property type="match status" value="1"/>
</dbReference>
<evidence type="ECO:0000256" key="6">
    <source>
        <dbReference type="ARBA" id="ARBA00022741"/>
    </source>
</evidence>
<evidence type="ECO:0000256" key="12">
    <source>
        <dbReference type="ARBA" id="ARBA00024779"/>
    </source>
</evidence>
<dbReference type="SUPFAM" id="SSF55186">
    <property type="entry name" value="ThrRS/AlaRS common domain"/>
    <property type="match status" value="1"/>
</dbReference>
<dbReference type="InterPro" id="IPR023033">
    <property type="entry name" value="Ala_tRNA_ligase_euk/bac"/>
</dbReference>
<dbReference type="HAMAP" id="MF_00036_B">
    <property type="entry name" value="Ala_tRNA_synth_B"/>
    <property type="match status" value="1"/>
</dbReference>
<dbReference type="InterPro" id="IPR050058">
    <property type="entry name" value="Ala-tRNA_ligase"/>
</dbReference>
<gene>
    <name evidence="14" type="primary">alaS</name>
    <name evidence="16" type="ORF">HMPREF3233_01800</name>
</gene>
<keyword evidence="6 14" id="KW-0547">Nucleotide-binding</keyword>
<dbReference type="GO" id="GO:0004813">
    <property type="term" value="F:alanine-tRNA ligase activity"/>
    <property type="evidence" value="ECO:0007669"/>
    <property type="project" value="UniProtKB-UniRule"/>
</dbReference>
<dbReference type="Gene3D" id="3.10.310.40">
    <property type="match status" value="1"/>
</dbReference>
<dbReference type="SUPFAM" id="SSF101353">
    <property type="entry name" value="Putative anticodon-binding domain of alanyl-tRNA synthetase (AlaRS)"/>
    <property type="match status" value="1"/>
</dbReference>
<keyword evidence="2 14" id="KW-0963">Cytoplasm</keyword>
<keyword evidence="9 14" id="KW-0694">RNA-binding</keyword>
<accession>A0A133S193</accession>
<dbReference type="FunFam" id="3.10.310.40:FF:000001">
    <property type="entry name" value="Alanine--tRNA ligase"/>
    <property type="match status" value="1"/>
</dbReference>
<feature type="binding site" evidence="14">
    <location>
        <position position="556"/>
    </location>
    <ligand>
        <name>Zn(2+)</name>
        <dbReference type="ChEBI" id="CHEBI:29105"/>
    </ligand>
</feature>
<dbReference type="Gene3D" id="3.30.980.10">
    <property type="entry name" value="Threonyl-trna Synthetase, Chain A, domain 2"/>
    <property type="match status" value="1"/>
</dbReference>
<dbReference type="PANTHER" id="PTHR11777">
    <property type="entry name" value="ALANYL-TRNA SYNTHETASE"/>
    <property type="match status" value="1"/>
</dbReference>
<dbReference type="STRING" id="39777.B7L28_05925"/>
<dbReference type="PRINTS" id="PR00980">
    <property type="entry name" value="TRNASYNTHALA"/>
</dbReference>
<keyword evidence="10 14" id="KW-0648">Protein biosynthesis</keyword>
<dbReference type="PROSITE" id="PS50860">
    <property type="entry name" value="AA_TRNA_LIGASE_II_ALA"/>
    <property type="match status" value="1"/>
</dbReference>
<keyword evidence="7 14" id="KW-0862">Zinc</keyword>
<dbReference type="Gene3D" id="3.30.930.10">
    <property type="entry name" value="Bira Bifunctional Protein, Domain 2"/>
    <property type="match status" value="1"/>
</dbReference>
<sequence length="872" mass="95137">MKGNELRQAYLQFFESKGHLKLDSFSLIPENDPSLLLIGAGMAPLKPFFTGKLVPPCHRITTSQKCMRTGDLENVGRTARHHTFFEMLGNFSFGDYFKKDAIHWAWEFLTEVIKLDKNRLYVTVYPDDQEAYDTWHNDCGVEESHITRLEDNFWEIGEGPCGPDSEIFFDQGPEHGCDDPNCAPGCDCDRYLEIWNLVFTQFNKMPDGSYEPLQHKNIDTGAGLERLASVLQHCKTNFETDLIFPIIEATAKRAGVKYNEDPNTDVSLKVIADHARAVTALISDGVLPSNEGRGYVLRRILRRAVRHGRLLGIEGLFLTPLIDVVVDILGPGIKSIAEKQDFVKRVVQNEEERFNQTLEQGLELLNSLIDTLAAEKATVVPGTEVFKLYDTYGFPWELTEEIASERGFTIDHEGFDAAMKEQRERAREARVKEDAKVATPDITFLKDEELVENEAETASSVLMLGKGSERLQTAVDGDEITVIVRTTPFHAEGGGQLGDTGFIVGPMGKVEVHNTKRLPEGTVYHIGTVVEGSISEGDDVTLEVDTARRAAMARNHTATHLLHAALKRVLGEHVNQAGSLVTPDYLRFDFTHFSPVTQEELDQIEALVNEEILKATDLAIAEMSMDEAKAKGAMALFGDKYGDVVRVVEVPGFSVELCGGSHVGNTAFISSFRLTSESGIGSGVRRIEAITGRAALDAAKHDRLTIERIASELKTKPAQVEERLHQVLAEAKETAKELDQIRKEVSAAGAADIVAGKVMIGDVAFVAASVKASSIDELRDFADMGIDKLDGSGVVLVGAAMGDDKVNFVCKVSKDVVGKGVKAGNIVKAAAQVAGGNGGGRPDMAQAGGKEPAKLMDALKAAGEAVKEALNA</sequence>
<dbReference type="GO" id="GO:0006419">
    <property type="term" value="P:alanyl-tRNA aminoacylation"/>
    <property type="evidence" value="ECO:0007669"/>
    <property type="project" value="UniProtKB-UniRule"/>
</dbReference>
<feature type="binding site" evidence="14">
    <location>
        <position position="658"/>
    </location>
    <ligand>
        <name>Zn(2+)</name>
        <dbReference type="ChEBI" id="CHEBI:29105"/>
    </ligand>
</feature>
<feature type="binding site" evidence="14">
    <location>
        <position position="662"/>
    </location>
    <ligand>
        <name>Zn(2+)</name>
        <dbReference type="ChEBI" id="CHEBI:29105"/>
    </ligand>
</feature>
<dbReference type="Pfam" id="PF02272">
    <property type="entry name" value="DHHA1"/>
    <property type="match status" value="1"/>
</dbReference>
<evidence type="ECO:0000256" key="4">
    <source>
        <dbReference type="ARBA" id="ARBA00022598"/>
    </source>
</evidence>
<dbReference type="GO" id="GO:0000049">
    <property type="term" value="F:tRNA binding"/>
    <property type="evidence" value="ECO:0007669"/>
    <property type="project" value="UniProtKB-KW"/>
</dbReference>
<evidence type="ECO:0000259" key="15">
    <source>
        <dbReference type="PROSITE" id="PS50860"/>
    </source>
</evidence>
<evidence type="ECO:0000313" key="17">
    <source>
        <dbReference type="Proteomes" id="UP000070226"/>
    </source>
</evidence>
<dbReference type="InterPro" id="IPR012947">
    <property type="entry name" value="tRNA_SAD"/>
</dbReference>
<dbReference type="GO" id="GO:0016740">
    <property type="term" value="F:transferase activity"/>
    <property type="evidence" value="ECO:0007669"/>
    <property type="project" value="UniProtKB-ARBA"/>
</dbReference>
<comment type="catalytic activity">
    <reaction evidence="13 14">
        <text>tRNA(Ala) + L-alanine + ATP = L-alanyl-tRNA(Ala) + AMP + diphosphate</text>
        <dbReference type="Rhea" id="RHEA:12540"/>
        <dbReference type="Rhea" id="RHEA-COMP:9657"/>
        <dbReference type="Rhea" id="RHEA-COMP:9923"/>
        <dbReference type="ChEBI" id="CHEBI:30616"/>
        <dbReference type="ChEBI" id="CHEBI:33019"/>
        <dbReference type="ChEBI" id="CHEBI:57972"/>
        <dbReference type="ChEBI" id="CHEBI:78442"/>
        <dbReference type="ChEBI" id="CHEBI:78497"/>
        <dbReference type="ChEBI" id="CHEBI:456215"/>
        <dbReference type="EC" id="6.1.1.7"/>
    </reaction>
</comment>
<keyword evidence="4 14" id="KW-0436">Ligase</keyword>
<comment type="caution">
    <text evidence="16">The sequence shown here is derived from an EMBL/GenBank/DDBJ whole genome shotgun (WGS) entry which is preliminary data.</text>
</comment>
<keyword evidence="3 14" id="KW-0820">tRNA-binding</keyword>
<evidence type="ECO:0000256" key="9">
    <source>
        <dbReference type="ARBA" id="ARBA00022884"/>
    </source>
</evidence>
<evidence type="ECO:0000256" key="8">
    <source>
        <dbReference type="ARBA" id="ARBA00022840"/>
    </source>
</evidence>
<dbReference type="PANTHER" id="PTHR11777:SF9">
    <property type="entry name" value="ALANINE--TRNA LIGASE, CYTOPLASMIC"/>
    <property type="match status" value="1"/>
</dbReference>
<dbReference type="EMBL" id="LRQT01000097">
    <property type="protein sequence ID" value="KXA62136.1"/>
    <property type="molecule type" value="Genomic_DNA"/>
</dbReference>
<evidence type="ECO:0000256" key="7">
    <source>
        <dbReference type="ARBA" id="ARBA00022833"/>
    </source>
</evidence>
<dbReference type="SUPFAM" id="SSF55681">
    <property type="entry name" value="Class II aaRS and biotin synthetases"/>
    <property type="match status" value="1"/>
</dbReference>
<evidence type="ECO:0000256" key="1">
    <source>
        <dbReference type="ARBA" id="ARBA00008226"/>
    </source>
</evidence>
<proteinExistence type="inferred from homology"/>
<evidence type="ECO:0000256" key="5">
    <source>
        <dbReference type="ARBA" id="ARBA00022723"/>
    </source>
</evidence>
<keyword evidence="5 14" id="KW-0479">Metal-binding</keyword>
<dbReference type="FunFam" id="3.30.54.20:FF:000001">
    <property type="entry name" value="Alanine--tRNA ligase"/>
    <property type="match status" value="1"/>
</dbReference>
<dbReference type="Pfam" id="PF07973">
    <property type="entry name" value="tRNA_SAD"/>
    <property type="match status" value="1"/>
</dbReference>
<evidence type="ECO:0000256" key="13">
    <source>
        <dbReference type="ARBA" id="ARBA00048300"/>
    </source>
</evidence>
<comment type="subcellular location">
    <subcellularLocation>
        <location evidence="14">Cytoplasm</location>
    </subcellularLocation>
</comment>
<dbReference type="RefSeq" id="WP_060807921.1">
    <property type="nucleotide sequence ID" value="NZ_KQ958122.1"/>
</dbReference>
<comment type="domain">
    <text evidence="14">Consists of three domains; the N-terminal catalytic domain, the editing domain and the C-terminal C-Ala domain. The editing domain removes incorrectly charged amino acids, while the C-Ala domain, along with tRNA(Ala), serves as a bridge to cooperatively bring together the editing and aminoacylation centers thus stimulating deacylation of misacylated tRNAs.</text>
</comment>
<dbReference type="Gene3D" id="6.10.250.550">
    <property type="match status" value="1"/>
</dbReference>
<evidence type="ECO:0000256" key="11">
    <source>
        <dbReference type="ARBA" id="ARBA00023146"/>
    </source>
</evidence>
<dbReference type="GO" id="GO:0005524">
    <property type="term" value="F:ATP binding"/>
    <property type="evidence" value="ECO:0007669"/>
    <property type="project" value="UniProtKB-UniRule"/>
</dbReference>
<evidence type="ECO:0000256" key="2">
    <source>
        <dbReference type="ARBA" id="ARBA00022490"/>
    </source>
</evidence>
<dbReference type="PATRIC" id="fig|39777.7.peg.1763"/>
<dbReference type="InterPro" id="IPR002318">
    <property type="entry name" value="Ala-tRNA-lgiase_IIc"/>
</dbReference>
<protein>
    <recommendedName>
        <fullName evidence="14">Alanine--tRNA ligase</fullName>
        <ecNumber evidence="14">6.1.1.7</ecNumber>
    </recommendedName>
    <alternativeName>
        <fullName evidence="14">Alanyl-tRNA synthetase</fullName>
        <shortName evidence="14">AlaRS</shortName>
    </alternativeName>
</protein>
<dbReference type="SUPFAM" id="SSF50447">
    <property type="entry name" value="Translation proteins"/>
    <property type="match status" value="1"/>
</dbReference>
<comment type="similarity">
    <text evidence="1 14">Belongs to the class-II aminoacyl-tRNA synthetase family.</text>
</comment>
<dbReference type="Gene3D" id="2.40.30.130">
    <property type="match status" value="1"/>
</dbReference>
<evidence type="ECO:0000313" key="16">
    <source>
        <dbReference type="EMBL" id="KXA62136.1"/>
    </source>
</evidence>
<dbReference type="InterPro" id="IPR003156">
    <property type="entry name" value="DHHA1_dom"/>
</dbReference>
<dbReference type="GO" id="GO:0005829">
    <property type="term" value="C:cytosol"/>
    <property type="evidence" value="ECO:0007669"/>
    <property type="project" value="TreeGrafter"/>
</dbReference>
<dbReference type="InterPro" id="IPR018162">
    <property type="entry name" value="Ala-tRNA-ligase_IIc_anticod-bd"/>
</dbReference>
<feature type="binding site" evidence="14">
    <location>
        <position position="560"/>
    </location>
    <ligand>
        <name>Zn(2+)</name>
        <dbReference type="ChEBI" id="CHEBI:29105"/>
    </ligand>
</feature>
<dbReference type="NCBIfam" id="TIGR00344">
    <property type="entry name" value="alaS"/>
    <property type="match status" value="1"/>
</dbReference>
<dbReference type="FunFam" id="3.30.930.10:FF:000046">
    <property type="entry name" value="Alanine--tRNA ligase"/>
    <property type="match status" value="1"/>
</dbReference>
<dbReference type="GO" id="GO:0002161">
    <property type="term" value="F:aminoacyl-tRNA deacylase activity"/>
    <property type="evidence" value="ECO:0007669"/>
    <property type="project" value="TreeGrafter"/>
</dbReference>
<organism evidence="16">
    <name type="scientific">Veillonella atypica</name>
    <dbReference type="NCBI Taxonomy" id="39777"/>
    <lineage>
        <taxon>Bacteria</taxon>
        <taxon>Bacillati</taxon>
        <taxon>Bacillota</taxon>
        <taxon>Negativicutes</taxon>
        <taxon>Veillonellales</taxon>
        <taxon>Veillonellaceae</taxon>
        <taxon>Veillonella</taxon>
    </lineage>
</organism>
<dbReference type="InterPro" id="IPR018165">
    <property type="entry name" value="Ala-tRNA-synth_IIc_core"/>
</dbReference>
<dbReference type="InterPro" id="IPR018164">
    <property type="entry name" value="Ala-tRNA-synth_IIc_N"/>
</dbReference>
<dbReference type="InterPro" id="IPR045864">
    <property type="entry name" value="aa-tRNA-synth_II/BPL/LPL"/>
</dbReference>
<evidence type="ECO:0000256" key="10">
    <source>
        <dbReference type="ARBA" id="ARBA00022917"/>
    </source>
</evidence>
<dbReference type="Pfam" id="PF01411">
    <property type="entry name" value="tRNA-synt_2c"/>
    <property type="match status" value="1"/>
</dbReference>
<keyword evidence="8 14" id="KW-0067">ATP-binding</keyword>
<dbReference type="InterPro" id="IPR009000">
    <property type="entry name" value="Transl_B-barrel_sf"/>
</dbReference>
<dbReference type="InterPro" id="IPR018163">
    <property type="entry name" value="Thr/Ala-tRNA-synth_IIc_edit"/>
</dbReference>
<dbReference type="Proteomes" id="UP000070226">
    <property type="component" value="Unassembled WGS sequence"/>
</dbReference>
<reference evidence="16 17" key="1">
    <citation type="submission" date="2016-01" db="EMBL/GenBank/DDBJ databases">
        <authorList>
            <person name="Oliw E.H."/>
        </authorList>
    </citation>
    <scope>NUCLEOTIDE SEQUENCE [LARGE SCALE GENOMIC DNA]</scope>
    <source>
        <strain evidence="16 17">CMW7756B</strain>
    </source>
</reference>
<dbReference type="AlphaFoldDB" id="A0A133S193"/>
<evidence type="ECO:0000256" key="14">
    <source>
        <dbReference type="HAMAP-Rule" id="MF_00036"/>
    </source>
</evidence>
<comment type="cofactor">
    <cofactor evidence="14">
        <name>Zn(2+)</name>
        <dbReference type="ChEBI" id="CHEBI:29105"/>
    </cofactor>
    <text evidence="14">Binds 1 zinc ion per subunit.</text>
</comment>
<dbReference type="CDD" id="cd00673">
    <property type="entry name" value="AlaRS_core"/>
    <property type="match status" value="1"/>
</dbReference>
<feature type="domain" description="Alanyl-transfer RNA synthetases family profile" evidence="15">
    <location>
        <begin position="1"/>
        <end position="701"/>
    </location>
</feature>
<name>A0A133S193_9FIRM</name>
<dbReference type="GO" id="GO:0008270">
    <property type="term" value="F:zinc ion binding"/>
    <property type="evidence" value="ECO:0007669"/>
    <property type="project" value="UniProtKB-UniRule"/>
</dbReference>
<comment type="function">
    <text evidence="12 14">Catalyzes the attachment of alanine to tRNA(Ala) in a two-step reaction: alanine is first activated by ATP to form Ala-AMP and then transferred to the acceptor end of tRNA(Ala). Also edits incorrectly charged Ser-tRNA(Ala) and Gly-tRNA(Ala) via its editing domain.</text>
</comment>